<feature type="transmembrane region" description="Helical" evidence="1">
    <location>
        <begin position="33"/>
        <end position="55"/>
    </location>
</feature>
<accession>A0ABN7TI21</accession>
<protein>
    <submittedName>
        <fullName evidence="2">Uncharacterized protein</fullName>
    </submittedName>
</protein>
<keyword evidence="1" id="KW-0472">Membrane</keyword>
<dbReference type="EMBL" id="CAJVCE010000003">
    <property type="protein sequence ID" value="CAG7627206.1"/>
    <property type="molecule type" value="Genomic_DNA"/>
</dbReference>
<sequence>MFMLLAFMLTSLWRILAAVLLPAEPLPQFDSRSLWITITVMLVFYSVYFPMFFALGSRMAQILDLIVIFAIGVAGLILLRVLELTHVKVNSLVRILMEADTAALTSWMAGGGCVMLIASWFVAVRLYEHKNV</sequence>
<name>A0ABN7TI21_9BACL</name>
<feature type="transmembrane region" description="Helical" evidence="1">
    <location>
        <begin position="62"/>
        <end position="82"/>
    </location>
</feature>
<dbReference type="InterPro" id="IPR025699">
    <property type="entry name" value="ABC2_memb-like"/>
</dbReference>
<keyword evidence="1" id="KW-0812">Transmembrane</keyword>
<feature type="transmembrane region" description="Helical" evidence="1">
    <location>
        <begin position="102"/>
        <end position="127"/>
    </location>
</feature>
<comment type="caution">
    <text evidence="2">The sequence shown here is derived from an EMBL/GenBank/DDBJ whole genome shotgun (WGS) entry which is preliminary data.</text>
</comment>
<reference evidence="2 3" key="1">
    <citation type="submission" date="2021-06" db="EMBL/GenBank/DDBJ databases">
        <authorList>
            <person name="Criscuolo A."/>
        </authorList>
    </citation>
    <scope>NUCLEOTIDE SEQUENCE [LARGE SCALE GENOMIC DNA]</scope>
    <source>
        <strain evidence="3">CIP 111802</strain>
    </source>
</reference>
<gene>
    <name evidence="2" type="ORF">PAECIP111802_01329</name>
</gene>
<organism evidence="2 3">
    <name type="scientific">Paenibacillus allorhizosphaerae</name>
    <dbReference type="NCBI Taxonomy" id="2849866"/>
    <lineage>
        <taxon>Bacteria</taxon>
        <taxon>Bacillati</taxon>
        <taxon>Bacillota</taxon>
        <taxon>Bacilli</taxon>
        <taxon>Bacillales</taxon>
        <taxon>Paenibacillaceae</taxon>
        <taxon>Paenibacillus</taxon>
    </lineage>
</organism>
<evidence type="ECO:0000256" key="1">
    <source>
        <dbReference type="SAM" id="Phobius"/>
    </source>
</evidence>
<dbReference type="Pfam" id="PF13346">
    <property type="entry name" value="ABC2_membrane_5"/>
    <property type="match status" value="1"/>
</dbReference>
<evidence type="ECO:0000313" key="3">
    <source>
        <dbReference type="Proteomes" id="UP000730618"/>
    </source>
</evidence>
<keyword evidence="3" id="KW-1185">Reference proteome</keyword>
<keyword evidence="1" id="KW-1133">Transmembrane helix</keyword>
<proteinExistence type="predicted"/>
<evidence type="ECO:0000313" key="2">
    <source>
        <dbReference type="EMBL" id="CAG7627206.1"/>
    </source>
</evidence>
<dbReference type="Proteomes" id="UP000730618">
    <property type="component" value="Unassembled WGS sequence"/>
</dbReference>